<dbReference type="EMBL" id="CP076661">
    <property type="protein sequence ID" value="QWU87083.1"/>
    <property type="molecule type" value="Genomic_DNA"/>
</dbReference>
<name>A0ABX8I3R3_9ASCO</name>
<protein>
    <submittedName>
        <fullName evidence="2">Uncharacterized protein</fullName>
    </submittedName>
</protein>
<reference evidence="2 3" key="1">
    <citation type="submission" date="2021-06" db="EMBL/GenBank/DDBJ databases">
        <title>Candida outbreak in Lebanon.</title>
        <authorList>
            <person name="Finianos M."/>
        </authorList>
    </citation>
    <scope>NUCLEOTIDE SEQUENCE [LARGE SCALE GENOMIC DNA]</scope>
    <source>
        <strain evidence="2">CA3LBN</strain>
    </source>
</reference>
<evidence type="ECO:0000313" key="2">
    <source>
        <dbReference type="EMBL" id="QWU87083.1"/>
    </source>
</evidence>
<evidence type="ECO:0000313" key="3">
    <source>
        <dbReference type="Proteomes" id="UP000825434"/>
    </source>
</evidence>
<accession>A0ABX8I3R3</accession>
<sequence length="341" mass="39398">MSSLETTPEVEVVPWKPKFDLDTPVGRVCMLSEKDIDSEFHKRYNIYMKNLGSYSRTLERYYELKTHEKFGTLSWEVLQETSKVSNYRVTNKEFIALGMEIISRKLASLPDELQHLEEQCFQPPMSKEYDALCWIYEFIYQQKPTASTVEIIARILQNHVSDFEISRICPHLCDMGKSDLFAYFISESVRHDKVLAEKRDWIIRQAAHRRALVQQSAMDMAKGDGPIYKVDIPHIHYVPERNQQSDSSTTPSADTNPQSDSSTTPSVDTKSELTPPTSGPQATRAPNSYTWNQFMRAWDDYFPSGVNKNRKNRKRSKPNCASQALAPFLDSMNYDMNFDMN</sequence>
<dbReference type="Proteomes" id="UP000825434">
    <property type="component" value="Chromosome 1"/>
</dbReference>
<evidence type="ECO:0000256" key="1">
    <source>
        <dbReference type="SAM" id="MobiDB-lite"/>
    </source>
</evidence>
<proteinExistence type="predicted"/>
<keyword evidence="3" id="KW-1185">Reference proteome</keyword>
<gene>
    <name evidence="2" type="ORF">CA3LBN_001301</name>
</gene>
<organism evidence="2 3">
    <name type="scientific">Candidozyma haemuli</name>
    <dbReference type="NCBI Taxonomy" id="45357"/>
    <lineage>
        <taxon>Eukaryota</taxon>
        <taxon>Fungi</taxon>
        <taxon>Dikarya</taxon>
        <taxon>Ascomycota</taxon>
        <taxon>Saccharomycotina</taxon>
        <taxon>Pichiomycetes</taxon>
        <taxon>Metschnikowiaceae</taxon>
        <taxon>Candidozyma</taxon>
    </lineage>
</organism>
<feature type="region of interest" description="Disordered" evidence="1">
    <location>
        <begin position="241"/>
        <end position="287"/>
    </location>
</feature>